<dbReference type="Proteomes" id="UP000317715">
    <property type="component" value="Unassembled WGS sequence"/>
</dbReference>
<evidence type="ECO:0000313" key="2">
    <source>
        <dbReference type="Proteomes" id="UP000317715"/>
    </source>
</evidence>
<gene>
    <name evidence="1" type="ORF">AAU01_39790</name>
</gene>
<protein>
    <submittedName>
        <fullName evidence="1">Uncharacterized protein</fullName>
    </submittedName>
</protein>
<sequence length="49" mass="5276">MAETWVKSWAPPDGTDVLCGLGRVDARWADVTLPWTAAAGRLPQTATHV</sequence>
<dbReference type="AlphaFoldDB" id="A0A4Y3NGS3"/>
<reference evidence="1 2" key="1">
    <citation type="submission" date="2019-06" db="EMBL/GenBank/DDBJ databases">
        <title>Whole genome shotgun sequence of Paenarthrobacter aurescens NBRC 12136.</title>
        <authorList>
            <person name="Hosoyama A."/>
            <person name="Uohara A."/>
            <person name="Ohji S."/>
            <person name="Ichikawa N."/>
        </authorList>
    </citation>
    <scope>NUCLEOTIDE SEQUENCE [LARGE SCALE GENOMIC DNA]</scope>
    <source>
        <strain evidence="1 2">NBRC 12136</strain>
    </source>
</reference>
<comment type="caution">
    <text evidence="1">The sequence shown here is derived from an EMBL/GenBank/DDBJ whole genome shotgun (WGS) entry which is preliminary data.</text>
</comment>
<dbReference type="EMBL" id="BJMD01000043">
    <property type="protein sequence ID" value="GEB21224.1"/>
    <property type="molecule type" value="Genomic_DNA"/>
</dbReference>
<keyword evidence="2" id="KW-1185">Reference proteome</keyword>
<proteinExistence type="predicted"/>
<name>A0A4Y3NGS3_PAEAU</name>
<evidence type="ECO:0000313" key="1">
    <source>
        <dbReference type="EMBL" id="GEB21224.1"/>
    </source>
</evidence>
<organism evidence="1 2">
    <name type="scientific">Paenarthrobacter aurescens</name>
    <name type="common">Arthrobacter aurescens</name>
    <dbReference type="NCBI Taxonomy" id="43663"/>
    <lineage>
        <taxon>Bacteria</taxon>
        <taxon>Bacillati</taxon>
        <taxon>Actinomycetota</taxon>
        <taxon>Actinomycetes</taxon>
        <taxon>Micrococcales</taxon>
        <taxon>Micrococcaceae</taxon>
        <taxon>Paenarthrobacter</taxon>
    </lineage>
</organism>
<accession>A0A4Y3NGS3</accession>